<dbReference type="PRINTS" id="PR01036">
    <property type="entry name" value="TCRTETB"/>
</dbReference>
<keyword evidence="2" id="KW-0813">Transport</keyword>
<comment type="subcellular location">
    <subcellularLocation>
        <location evidence="1">Cell inner membrane</location>
        <topology evidence="1">Multi-pass membrane protein</topology>
    </subcellularLocation>
</comment>
<feature type="transmembrane region" description="Helical" evidence="8">
    <location>
        <begin position="341"/>
        <end position="365"/>
    </location>
</feature>
<feature type="transmembrane region" description="Helical" evidence="8">
    <location>
        <begin position="52"/>
        <end position="70"/>
    </location>
</feature>
<evidence type="ECO:0000256" key="3">
    <source>
        <dbReference type="ARBA" id="ARBA00022519"/>
    </source>
</evidence>
<protein>
    <recommendedName>
        <fullName evidence="7">MFS-type drug efflux transporter P55</fullName>
    </recommendedName>
</protein>
<evidence type="ECO:0000256" key="5">
    <source>
        <dbReference type="ARBA" id="ARBA00022989"/>
    </source>
</evidence>
<keyword evidence="3" id="KW-1003">Cell membrane</keyword>
<keyword evidence="11" id="KW-1185">Reference proteome</keyword>
<dbReference type="PANTHER" id="PTHR23501">
    <property type="entry name" value="MAJOR FACILITATOR SUPERFAMILY"/>
    <property type="match status" value="1"/>
</dbReference>
<dbReference type="PROSITE" id="PS00217">
    <property type="entry name" value="SUGAR_TRANSPORT_2"/>
    <property type="match status" value="1"/>
</dbReference>
<feature type="transmembrane region" description="Helical" evidence="8">
    <location>
        <begin position="242"/>
        <end position="262"/>
    </location>
</feature>
<evidence type="ECO:0000256" key="7">
    <source>
        <dbReference type="ARBA" id="ARBA00044273"/>
    </source>
</evidence>
<gene>
    <name evidence="10" type="ORF">GCM10023153_32480</name>
</gene>
<feature type="transmembrane region" description="Helical" evidence="8">
    <location>
        <begin position="516"/>
        <end position="542"/>
    </location>
</feature>
<dbReference type="InterPro" id="IPR036259">
    <property type="entry name" value="MFS_trans_sf"/>
</dbReference>
<keyword evidence="6 8" id="KW-0472">Membrane</keyword>
<dbReference type="InterPro" id="IPR011701">
    <property type="entry name" value="MFS"/>
</dbReference>
<evidence type="ECO:0000313" key="11">
    <source>
        <dbReference type="Proteomes" id="UP001500390"/>
    </source>
</evidence>
<dbReference type="SUPFAM" id="SSF103473">
    <property type="entry name" value="MFS general substrate transporter"/>
    <property type="match status" value="2"/>
</dbReference>
<dbReference type="EMBL" id="BAABFX010000048">
    <property type="protein sequence ID" value="GAA4402937.1"/>
    <property type="molecule type" value="Genomic_DNA"/>
</dbReference>
<dbReference type="InterPro" id="IPR005829">
    <property type="entry name" value="Sugar_transporter_CS"/>
</dbReference>
<sequence length="556" mass="55951">MAPQRRSPAPRALLTTAAIAVALAAADTYVVVLALTDMMRGVGVGIDSLQRATPIVSGFLLGYVAVLPLVGRLADLVDRQRVLLACLGVFVIGSVVTALAVELPVLVAGRVVQGVGGGGLVPATLAIVAQLWPPDRRGVPLGVVGAVQELGSVLGPVLGALVLVIADWRAIFWLNAVLGLLLAGAVLWVGGGALPRPRPRVVLLAGLAATVGILALAAPESLATSVRWGVPFVPFSDSTSRLATPIGLVAGVLLLAALLVGSRGAWALLRRADLLGALLIGGALGCIVLTFAAAEPETEVVGPLGYALLPVAVLLSIAYAVHQRRSSSPLVPRGLVRGRLVWALIVSVLVGVALVAVIVDVPLLARLVHTTDQTEAALVLVRFLIAVPVGALAGGWALRLLANGVVAAAGLALAAVGLAVMTTWGRGSLEQGPSTVVLAAVGLGIGLALAPVNDAALAGATHDAHGTASALVVVARMVGMVVGIALLTAVGLHQYYMAVAALPDPTDTDALKDAAVLQVAWAFRGAAVAAALGALASLALGLRRRAGGERSAILGL</sequence>
<feature type="domain" description="Major facilitator superfamily (MFS) profile" evidence="9">
    <location>
        <begin position="13"/>
        <end position="545"/>
    </location>
</feature>
<accession>A0ABP8KAI4</accession>
<dbReference type="PANTHER" id="PTHR23501:SF191">
    <property type="entry name" value="VACUOLAR BASIC AMINO ACID TRANSPORTER 4"/>
    <property type="match status" value="1"/>
</dbReference>
<evidence type="ECO:0000256" key="4">
    <source>
        <dbReference type="ARBA" id="ARBA00022692"/>
    </source>
</evidence>
<keyword evidence="4 8" id="KW-0812">Transmembrane</keyword>
<feature type="transmembrane region" description="Helical" evidence="8">
    <location>
        <begin position="274"/>
        <end position="294"/>
    </location>
</feature>
<feature type="transmembrane region" description="Helical" evidence="8">
    <location>
        <begin position="470"/>
        <end position="496"/>
    </location>
</feature>
<dbReference type="InterPro" id="IPR020846">
    <property type="entry name" value="MFS_dom"/>
</dbReference>
<evidence type="ECO:0000313" key="10">
    <source>
        <dbReference type="EMBL" id="GAA4402937.1"/>
    </source>
</evidence>
<feature type="transmembrane region" description="Helical" evidence="8">
    <location>
        <begin position="201"/>
        <end position="222"/>
    </location>
</feature>
<dbReference type="Gene3D" id="1.20.1720.10">
    <property type="entry name" value="Multidrug resistance protein D"/>
    <property type="match status" value="1"/>
</dbReference>
<name>A0ABP8KAI4_9MICO</name>
<dbReference type="RefSeq" id="WP_159901700.1">
    <property type="nucleotide sequence ID" value="NZ_BAABFX010000048.1"/>
</dbReference>
<feature type="transmembrane region" description="Helical" evidence="8">
    <location>
        <begin position="377"/>
        <end position="398"/>
    </location>
</feature>
<reference evidence="11" key="1">
    <citation type="journal article" date="2019" name="Int. J. Syst. Evol. Microbiol.">
        <title>The Global Catalogue of Microorganisms (GCM) 10K type strain sequencing project: providing services to taxonomists for standard genome sequencing and annotation.</title>
        <authorList>
            <consortium name="The Broad Institute Genomics Platform"/>
            <consortium name="The Broad Institute Genome Sequencing Center for Infectious Disease"/>
            <person name="Wu L."/>
            <person name="Ma J."/>
        </authorList>
    </citation>
    <scope>NUCLEOTIDE SEQUENCE [LARGE SCALE GENOMIC DNA]</scope>
    <source>
        <strain evidence="11">JCM 17738</strain>
    </source>
</reference>
<keyword evidence="3" id="KW-0997">Cell inner membrane</keyword>
<feature type="transmembrane region" description="Helical" evidence="8">
    <location>
        <begin position="107"/>
        <end position="129"/>
    </location>
</feature>
<dbReference type="Proteomes" id="UP001500390">
    <property type="component" value="Unassembled WGS sequence"/>
</dbReference>
<keyword evidence="5 8" id="KW-1133">Transmembrane helix</keyword>
<feature type="transmembrane region" description="Helical" evidence="8">
    <location>
        <begin position="300"/>
        <end position="321"/>
    </location>
</feature>
<organism evidence="10 11">
    <name type="scientific">Ornithinibacter aureus</name>
    <dbReference type="NCBI Taxonomy" id="622664"/>
    <lineage>
        <taxon>Bacteria</taxon>
        <taxon>Bacillati</taxon>
        <taxon>Actinomycetota</taxon>
        <taxon>Actinomycetes</taxon>
        <taxon>Micrococcales</taxon>
        <taxon>Intrasporangiaceae</taxon>
        <taxon>Ornithinibacter</taxon>
    </lineage>
</organism>
<proteinExistence type="predicted"/>
<dbReference type="Pfam" id="PF07690">
    <property type="entry name" value="MFS_1"/>
    <property type="match status" value="1"/>
</dbReference>
<feature type="transmembrane region" description="Helical" evidence="8">
    <location>
        <begin position="141"/>
        <end position="165"/>
    </location>
</feature>
<evidence type="ECO:0000256" key="6">
    <source>
        <dbReference type="ARBA" id="ARBA00023136"/>
    </source>
</evidence>
<feature type="transmembrane region" description="Helical" evidence="8">
    <location>
        <begin position="436"/>
        <end position="458"/>
    </location>
</feature>
<evidence type="ECO:0000256" key="2">
    <source>
        <dbReference type="ARBA" id="ARBA00022448"/>
    </source>
</evidence>
<feature type="transmembrane region" description="Helical" evidence="8">
    <location>
        <begin position="82"/>
        <end position="101"/>
    </location>
</feature>
<comment type="caution">
    <text evidence="10">The sequence shown here is derived from an EMBL/GenBank/DDBJ whole genome shotgun (WGS) entry which is preliminary data.</text>
</comment>
<evidence type="ECO:0000256" key="1">
    <source>
        <dbReference type="ARBA" id="ARBA00004429"/>
    </source>
</evidence>
<feature type="transmembrane region" description="Helical" evidence="8">
    <location>
        <begin position="405"/>
        <end position="424"/>
    </location>
</feature>
<evidence type="ECO:0000256" key="8">
    <source>
        <dbReference type="SAM" id="Phobius"/>
    </source>
</evidence>
<feature type="transmembrane region" description="Helical" evidence="8">
    <location>
        <begin position="171"/>
        <end position="189"/>
    </location>
</feature>
<evidence type="ECO:0000259" key="9">
    <source>
        <dbReference type="PROSITE" id="PS50850"/>
    </source>
</evidence>
<dbReference type="PROSITE" id="PS50850">
    <property type="entry name" value="MFS"/>
    <property type="match status" value="1"/>
</dbReference>